<proteinExistence type="predicted"/>
<dbReference type="Gene3D" id="3.30.470.20">
    <property type="entry name" value="ATP-grasp fold, B domain"/>
    <property type="match status" value="1"/>
</dbReference>
<organism evidence="1 2">
    <name type="scientific">Seinonella peptonophila</name>
    <dbReference type="NCBI Taxonomy" id="112248"/>
    <lineage>
        <taxon>Bacteria</taxon>
        <taxon>Bacillati</taxon>
        <taxon>Bacillota</taxon>
        <taxon>Bacilli</taxon>
        <taxon>Bacillales</taxon>
        <taxon>Thermoactinomycetaceae</taxon>
        <taxon>Seinonella</taxon>
    </lineage>
</organism>
<accession>A0A1M5ABA5</accession>
<evidence type="ECO:0000313" key="2">
    <source>
        <dbReference type="Proteomes" id="UP000184476"/>
    </source>
</evidence>
<sequence length="350" mass="41391">MTIIGMLHHRKHPNTLKRAYAFAAVAKAEGVDFYYFSPGKVIFDHKIILGYVYENGKWIVKKMPFPDVIYNTGRFEKFPKGRVIVNELRKIIPFTTYSIGNKMEVYERLKKADIHVQYLIPTEYVLRDYDVIDFLDKYGKVVIKPIWGKKGEEVYYIEKCKDEKFIIIDQNISLEYNKKELENFIKAKIQEKTYIVQQFICCQTQTGQIYDFRLHVQKDGNGRWINTAIYPRIGPKGSMVSNISKGGSTNYLRPFLRQEFGEYAFNIEHYLEHFSLVFARKVDQIQQKLFNEPLDELGIDVGLDHNHKLWVYEVNWRPGCPPIFYLELDVVKNTILYAKYLDTQRKMRTK</sequence>
<dbReference type="RefSeq" id="WP_073156851.1">
    <property type="nucleotide sequence ID" value="NZ_FQVL01000013.1"/>
</dbReference>
<dbReference type="PANTHER" id="PTHR21621">
    <property type="entry name" value="RIBOSOMAL PROTEIN S6 MODIFICATION PROTEIN"/>
    <property type="match status" value="1"/>
</dbReference>
<dbReference type="AlphaFoldDB" id="A0A1M5ABA5"/>
<reference evidence="1 2" key="1">
    <citation type="submission" date="2016-11" db="EMBL/GenBank/DDBJ databases">
        <authorList>
            <person name="Jaros S."/>
            <person name="Januszkiewicz K."/>
            <person name="Wedrychowicz H."/>
        </authorList>
    </citation>
    <scope>NUCLEOTIDE SEQUENCE [LARGE SCALE GENOMIC DNA]</scope>
    <source>
        <strain evidence="1 2">DSM 44666</strain>
    </source>
</reference>
<dbReference type="OrthoDB" id="7869153at2"/>
<dbReference type="PANTHER" id="PTHR21621:SF2">
    <property type="entry name" value="COENZYME GAMMA-F420-2:ALPHA-L-GLUTAMATE LIGASE"/>
    <property type="match status" value="1"/>
</dbReference>
<dbReference type="Proteomes" id="UP000184476">
    <property type="component" value="Unassembled WGS sequence"/>
</dbReference>
<protein>
    <submittedName>
        <fullName evidence="1">YheC/D like ATP-grasp</fullName>
    </submittedName>
</protein>
<gene>
    <name evidence="1" type="ORF">SAMN05444392_11310</name>
</gene>
<name>A0A1M5ABA5_9BACL</name>
<dbReference type="InterPro" id="IPR026838">
    <property type="entry name" value="YheC/D"/>
</dbReference>
<dbReference type="SUPFAM" id="SSF56059">
    <property type="entry name" value="Glutathione synthetase ATP-binding domain-like"/>
    <property type="match status" value="1"/>
</dbReference>
<dbReference type="EMBL" id="FQVL01000013">
    <property type="protein sequence ID" value="SHF27570.1"/>
    <property type="molecule type" value="Genomic_DNA"/>
</dbReference>
<dbReference type="GO" id="GO:0043774">
    <property type="term" value="F:coenzyme F420-2 alpha-glutamyl ligase activity"/>
    <property type="evidence" value="ECO:0007669"/>
    <property type="project" value="TreeGrafter"/>
</dbReference>
<dbReference type="GO" id="GO:0005737">
    <property type="term" value="C:cytoplasm"/>
    <property type="evidence" value="ECO:0007669"/>
    <property type="project" value="TreeGrafter"/>
</dbReference>
<evidence type="ECO:0000313" key="1">
    <source>
        <dbReference type="EMBL" id="SHF27570.1"/>
    </source>
</evidence>
<dbReference type="Pfam" id="PF14398">
    <property type="entry name" value="ATPgrasp_YheCD"/>
    <property type="match status" value="1"/>
</dbReference>
<keyword evidence="2" id="KW-1185">Reference proteome</keyword>
<dbReference type="STRING" id="112248.SAMN05444392_11310"/>